<feature type="region of interest" description="Disordered" evidence="7">
    <location>
        <begin position="36"/>
        <end position="63"/>
    </location>
</feature>
<dbReference type="PRINTS" id="PR00976">
    <property type="entry name" value="RIBOSOMALS21"/>
</dbReference>
<dbReference type="Pfam" id="PF01165">
    <property type="entry name" value="Ribosomal_S21"/>
    <property type="match status" value="1"/>
</dbReference>
<dbReference type="InterPro" id="IPR018278">
    <property type="entry name" value="Ribosomal_bS21_CS"/>
</dbReference>
<organism evidence="8 9">
    <name type="scientific">Nostoc flagelliforme CCNUN1</name>
    <dbReference type="NCBI Taxonomy" id="2038116"/>
    <lineage>
        <taxon>Bacteria</taxon>
        <taxon>Bacillati</taxon>
        <taxon>Cyanobacteriota</taxon>
        <taxon>Cyanophyceae</taxon>
        <taxon>Nostocales</taxon>
        <taxon>Nostocaceae</taxon>
        <taxon>Nostoc</taxon>
    </lineage>
</organism>
<dbReference type="RefSeq" id="WP_069073774.1">
    <property type="nucleotide sequence ID" value="NZ_CAWNNC010000001.1"/>
</dbReference>
<evidence type="ECO:0000256" key="4">
    <source>
        <dbReference type="ARBA" id="ARBA00035135"/>
    </source>
</evidence>
<dbReference type="GO" id="GO:0006412">
    <property type="term" value="P:translation"/>
    <property type="evidence" value="ECO:0007669"/>
    <property type="project" value="UniProtKB-UniRule"/>
</dbReference>
<name>A0A2K8T1L1_9NOSO</name>
<evidence type="ECO:0000256" key="7">
    <source>
        <dbReference type="SAM" id="MobiDB-lite"/>
    </source>
</evidence>
<evidence type="ECO:0000256" key="5">
    <source>
        <dbReference type="HAMAP-Rule" id="MF_00358"/>
    </source>
</evidence>
<dbReference type="GO" id="GO:1990904">
    <property type="term" value="C:ribonucleoprotein complex"/>
    <property type="evidence" value="ECO:0007669"/>
    <property type="project" value="UniProtKB-KW"/>
</dbReference>
<dbReference type="PANTHER" id="PTHR21109:SF0">
    <property type="entry name" value="SMALL RIBOSOMAL SUBUNIT PROTEIN BS21M"/>
    <property type="match status" value="1"/>
</dbReference>
<dbReference type="AlphaFoldDB" id="A0A2K8T1L1"/>
<dbReference type="NCBIfam" id="TIGR00030">
    <property type="entry name" value="S21p"/>
    <property type="match status" value="1"/>
</dbReference>
<dbReference type="PANTHER" id="PTHR21109">
    <property type="entry name" value="MITOCHONDRIAL 28S RIBOSOMAL PROTEIN S21"/>
    <property type="match status" value="1"/>
</dbReference>
<dbReference type="GO" id="GO:0003735">
    <property type="term" value="F:structural constituent of ribosome"/>
    <property type="evidence" value="ECO:0007669"/>
    <property type="project" value="InterPro"/>
</dbReference>
<evidence type="ECO:0000313" key="8">
    <source>
        <dbReference type="EMBL" id="AUB41598.1"/>
    </source>
</evidence>
<dbReference type="KEGG" id="nfl:COO91_07648"/>
<keyword evidence="9" id="KW-1185">Reference proteome</keyword>
<feature type="compositionally biased region" description="Basic residues" evidence="7">
    <location>
        <begin position="44"/>
        <end position="63"/>
    </location>
</feature>
<gene>
    <name evidence="5" type="primary">rpsU</name>
    <name evidence="5" type="synonym">rps21</name>
    <name evidence="8" type="ORF">COO91_07648</name>
</gene>
<keyword evidence="3 5" id="KW-0687">Ribonucleoprotein</keyword>
<reference evidence="8 9" key="1">
    <citation type="submission" date="2017-11" db="EMBL/GenBank/DDBJ databases">
        <title>Complete genome of a free-living desiccation-tolerant cyanobacterium and its photosynthetic adaptation to extreme terrestrial habitat.</title>
        <authorList>
            <person name="Shang J."/>
        </authorList>
    </citation>
    <scope>NUCLEOTIDE SEQUENCE [LARGE SCALE GENOMIC DNA]</scope>
    <source>
        <strain evidence="8 9">CCNUN1</strain>
    </source>
</reference>
<sequence>MTQVFVGENEGIESALRRFKREVSKAGIFPDMRKNRHFETPLEKHKRKEVARHKQRKRNFRRN</sequence>
<dbReference type="GO" id="GO:0005840">
    <property type="term" value="C:ribosome"/>
    <property type="evidence" value="ECO:0007669"/>
    <property type="project" value="UniProtKB-KW"/>
</dbReference>
<proteinExistence type="inferred from homology"/>
<dbReference type="InterPro" id="IPR038380">
    <property type="entry name" value="Ribosomal_bS21_sf"/>
</dbReference>
<dbReference type="OrthoDB" id="9799244at2"/>
<dbReference type="InterPro" id="IPR001911">
    <property type="entry name" value="Ribosomal_bS21"/>
</dbReference>
<dbReference type="Gene3D" id="1.20.5.1150">
    <property type="entry name" value="Ribosomal protein S8"/>
    <property type="match status" value="1"/>
</dbReference>
<protein>
    <recommendedName>
        <fullName evidence="4 5">Small ribosomal subunit protein bS21</fullName>
    </recommendedName>
</protein>
<dbReference type="HAMAP" id="MF_00358">
    <property type="entry name" value="Ribosomal_bS21"/>
    <property type="match status" value="1"/>
</dbReference>
<keyword evidence="2 5" id="KW-0689">Ribosomal protein</keyword>
<dbReference type="PROSITE" id="PS01181">
    <property type="entry name" value="RIBOSOMAL_S21"/>
    <property type="match status" value="1"/>
</dbReference>
<evidence type="ECO:0000313" key="9">
    <source>
        <dbReference type="Proteomes" id="UP000232003"/>
    </source>
</evidence>
<evidence type="ECO:0000256" key="6">
    <source>
        <dbReference type="RuleBase" id="RU000667"/>
    </source>
</evidence>
<accession>A0A2K8T1L1</accession>
<evidence type="ECO:0000256" key="3">
    <source>
        <dbReference type="ARBA" id="ARBA00023274"/>
    </source>
</evidence>
<comment type="similarity">
    <text evidence="1 5 6">Belongs to the bacterial ribosomal protein bS21 family.</text>
</comment>
<evidence type="ECO:0000256" key="1">
    <source>
        <dbReference type="ARBA" id="ARBA00006640"/>
    </source>
</evidence>
<evidence type="ECO:0000256" key="2">
    <source>
        <dbReference type="ARBA" id="ARBA00022980"/>
    </source>
</evidence>
<dbReference type="EMBL" id="CP024785">
    <property type="protein sequence ID" value="AUB41598.1"/>
    <property type="molecule type" value="Genomic_DNA"/>
</dbReference>
<dbReference type="Proteomes" id="UP000232003">
    <property type="component" value="Chromosome"/>
</dbReference>